<keyword evidence="5 14" id="KW-0812">Transmembrane</keyword>
<evidence type="ECO:0000256" key="2">
    <source>
        <dbReference type="ARBA" id="ARBA00004370"/>
    </source>
</evidence>
<dbReference type="FunFam" id="1.10.630.10:FF:000063">
    <property type="entry name" value="Cytochrome P450 monooxygenase"/>
    <property type="match status" value="1"/>
</dbReference>
<dbReference type="PRINTS" id="PR00463">
    <property type="entry name" value="EP450I"/>
</dbReference>
<dbReference type="Pfam" id="PF00067">
    <property type="entry name" value="p450"/>
    <property type="match status" value="1"/>
</dbReference>
<comment type="cofactor">
    <cofactor evidence="1 12">
        <name>heme</name>
        <dbReference type="ChEBI" id="CHEBI:30413"/>
    </cofactor>
</comment>
<comment type="similarity">
    <text evidence="3 13">Belongs to the cytochrome P450 family.</text>
</comment>
<evidence type="ECO:0000256" key="7">
    <source>
        <dbReference type="ARBA" id="ARBA00022989"/>
    </source>
</evidence>
<organism evidence="15 16">
    <name type="scientific">Lachnellula occidentalis</name>
    <dbReference type="NCBI Taxonomy" id="215460"/>
    <lineage>
        <taxon>Eukaryota</taxon>
        <taxon>Fungi</taxon>
        <taxon>Dikarya</taxon>
        <taxon>Ascomycota</taxon>
        <taxon>Pezizomycotina</taxon>
        <taxon>Leotiomycetes</taxon>
        <taxon>Helotiales</taxon>
        <taxon>Lachnaceae</taxon>
        <taxon>Lachnellula</taxon>
    </lineage>
</organism>
<accession>A0A8H8RYM7</accession>
<evidence type="ECO:0000256" key="11">
    <source>
        <dbReference type="ARBA" id="ARBA00023136"/>
    </source>
</evidence>
<keyword evidence="4 12" id="KW-0349">Heme</keyword>
<dbReference type="InterPro" id="IPR036396">
    <property type="entry name" value="Cyt_P450_sf"/>
</dbReference>
<proteinExistence type="inferred from homology"/>
<dbReference type="InterPro" id="IPR050121">
    <property type="entry name" value="Cytochrome_P450_monoxygenase"/>
</dbReference>
<dbReference type="EMBL" id="QGMI01000290">
    <property type="protein sequence ID" value="TVY43227.1"/>
    <property type="molecule type" value="Genomic_DNA"/>
</dbReference>
<feature type="transmembrane region" description="Helical" evidence="14">
    <location>
        <begin position="6"/>
        <end position="30"/>
    </location>
</feature>
<evidence type="ECO:0000256" key="6">
    <source>
        <dbReference type="ARBA" id="ARBA00022723"/>
    </source>
</evidence>
<name>A0A8H8RYM7_9HELO</name>
<dbReference type="InterPro" id="IPR002401">
    <property type="entry name" value="Cyt_P450_E_grp-I"/>
</dbReference>
<keyword evidence="9 12" id="KW-0408">Iron</keyword>
<keyword evidence="11 14" id="KW-0472">Membrane</keyword>
<dbReference type="Gene3D" id="1.10.630.10">
    <property type="entry name" value="Cytochrome P450"/>
    <property type="match status" value="1"/>
</dbReference>
<evidence type="ECO:0000256" key="4">
    <source>
        <dbReference type="ARBA" id="ARBA00022617"/>
    </source>
</evidence>
<dbReference type="PANTHER" id="PTHR24305:SF237">
    <property type="entry name" value="CYTOCHROME P450 MONOOXYGENASE ATNE-RELATED"/>
    <property type="match status" value="1"/>
</dbReference>
<evidence type="ECO:0000256" key="8">
    <source>
        <dbReference type="ARBA" id="ARBA00023002"/>
    </source>
</evidence>
<dbReference type="PRINTS" id="PR00385">
    <property type="entry name" value="P450"/>
</dbReference>
<dbReference type="OrthoDB" id="1470350at2759"/>
<keyword evidence="8 13" id="KW-0560">Oxidoreductase</keyword>
<evidence type="ECO:0000256" key="1">
    <source>
        <dbReference type="ARBA" id="ARBA00001971"/>
    </source>
</evidence>
<dbReference type="CDD" id="cd11061">
    <property type="entry name" value="CYP67-like"/>
    <property type="match status" value="1"/>
</dbReference>
<evidence type="ECO:0000256" key="13">
    <source>
        <dbReference type="RuleBase" id="RU000461"/>
    </source>
</evidence>
<keyword evidence="16" id="KW-1185">Reference proteome</keyword>
<dbReference type="GO" id="GO:0020037">
    <property type="term" value="F:heme binding"/>
    <property type="evidence" value="ECO:0007669"/>
    <property type="project" value="InterPro"/>
</dbReference>
<evidence type="ECO:0000256" key="9">
    <source>
        <dbReference type="ARBA" id="ARBA00023004"/>
    </source>
</evidence>
<keyword evidence="10 13" id="KW-0503">Monooxygenase</keyword>
<evidence type="ECO:0000313" key="15">
    <source>
        <dbReference type="EMBL" id="TVY43227.1"/>
    </source>
</evidence>
<sequence length="522" mass="58634">MANGLSAVIFSVLAWTLTIFSGYLILLAIYRLYFHPLSKYPGPFLAKITDWYSVYHAWKGDRHLDFWRCHETYGPIVRFGPSSLSFNSNTALKTIYGHRANVQKSQFYSVFPPTKDTYNTHSSIDKASHARKRRVLSHAFSDGAVKSMEKYILGNVRTFCSRLGETKGEKGWSAPQNMADWCNYLTFDVMGDLCFGKAFEMLEHEENRRVIDLIGNAAHMHLIKKLGTYPMIKTLGLNKVLFKKIYNMRMQYMAYSKAQAAERSKIGLDTDRKDFFFYLLNARDPETGKGFSPQELWGESNLLIIAGSDTTSTALASAFFYLPHNPRTLQKLTDEIRSTFSEVEDIKSGPALNSCTYLRAVIDEGMRLSPPVGGMLPREVLSGGIDIDGVHVPEGIVVGAPHYTLHHNPAYYPAPFAFNPERWIAGSSPEVTEETVAIAQSAFCPFSVGPRGCIGKGLAYTELSESLARAVFMYDMKLAEGVRIGEGSSGAEWGRQRTEEYQLKDSFTSWKDGPYVQFRARA</sequence>
<dbReference type="GO" id="GO:0005506">
    <property type="term" value="F:iron ion binding"/>
    <property type="evidence" value="ECO:0007669"/>
    <property type="project" value="InterPro"/>
</dbReference>
<dbReference type="GO" id="GO:0016020">
    <property type="term" value="C:membrane"/>
    <property type="evidence" value="ECO:0007669"/>
    <property type="project" value="UniProtKB-SubCell"/>
</dbReference>
<dbReference type="InterPro" id="IPR017972">
    <property type="entry name" value="Cyt_P450_CS"/>
</dbReference>
<dbReference type="AlphaFoldDB" id="A0A8H8RYM7"/>
<dbReference type="SUPFAM" id="SSF48264">
    <property type="entry name" value="Cytochrome P450"/>
    <property type="match status" value="1"/>
</dbReference>
<evidence type="ECO:0000256" key="10">
    <source>
        <dbReference type="ARBA" id="ARBA00023033"/>
    </source>
</evidence>
<evidence type="ECO:0000256" key="14">
    <source>
        <dbReference type="SAM" id="Phobius"/>
    </source>
</evidence>
<dbReference type="PANTHER" id="PTHR24305">
    <property type="entry name" value="CYTOCHROME P450"/>
    <property type="match status" value="1"/>
</dbReference>
<feature type="binding site" description="axial binding residue" evidence="12">
    <location>
        <position position="453"/>
    </location>
    <ligand>
        <name>heme</name>
        <dbReference type="ChEBI" id="CHEBI:30413"/>
    </ligand>
    <ligandPart>
        <name>Fe</name>
        <dbReference type="ChEBI" id="CHEBI:18248"/>
    </ligandPart>
</feature>
<dbReference type="InterPro" id="IPR001128">
    <property type="entry name" value="Cyt_P450"/>
</dbReference>
<protein>
    <submittedName>
        <fullName evidence="15">Cytochrome P450 monooxygenase</fullName>
    </submittedName>
</protein>
<dbReference type="PROSITE" id="PS00086">
    <property type="entry name" value="CYTOCHROME_P450"/>
    <property type="match status" value="1"/>
</dbReference>
<keyword evidence="7 14" id="KW-1133">Transmembrane helix</keyword>
<dbReference type="GO" id="GO:1902181">
    <property type="term" value="P:verruculogen biosynthetic process"/>
    <property type="evidence" value="ECO:0007669"/>
    <property type="project" value="UniProtKB-ARBA"/>
</dbReference>
<keyword evidence="6 12" id="KW-0479">Metal-binding</keyword>
<evidence type="ECO:0000256" key="5">
    <source>
        <dbReference type="ARBA" id="ARBA00022692"/>
    </source>
</evidence>
<evidence type="ECO:0000256" key="12">
    <source>
        <dbReference type="PIRSR" id="PIRSR602401-1"/>
    </source>
</evidence>
<dbReference type="Proteomes" id="UP000443090">
    <property type="component" value="Unassembled WGS sequence"/>
</dbReference>
<gene>
    <name evidence="15" type="primary">apf7_0</name>
    <name evidence="15" type="ORF">LOCC1_G005437</name>
</gene>
<evidence type="ECO:0000256" key="3">
    <source>
        <dbReference type="ARBA" id="ARBA00010617"/>
    </source>
</evidence>
<dbReference type="GO" id="GO:0016705">
    <property type="term" value="F:oxidoreductase activity, acting on paired donors, with incorporation or reduction of molecular oxygen"/>
    <property type="evidence" value="ECO:0007669"/>
    <property type="project" value="InterPro"/>
</dbReference>
<dbReference type="GO" id="GO:0004497">
    <property type="term" value="F:monooxygenase activity"/>
    <property type="evidence" value="ECO:0007669"/>
    <property type="project" value="UniProtKB-KW"/>
</dbReference>
<evidence type="ECO:0000313" key="16">
    <source>
        <dbReference type="Proteomes" id="UP000443090"/>
    </source>
</evidence>
<reference evidence="15 16" key="1">
    <citation type="submission" date="2018-05" db="EMBL/GenBank/DDBJ databases">
        <title>Genome sequencing and assembly of the regulated plant pathogen Lachnellula willkommii and related sister species for the development of diagnostic species identification markers.</title>
        <authorList>
            <person name="Giroux E."/>
            <person name="Bilodeau G."/>
        </authorList>
    </citation>
    <scope>NUCLEOTIDE SEQUENCE [LARGE SCALE GENOMIC DNA]</scope>
    <source>
        <strain evidence="15 16">CBS 160.35</strain>
    </source>
</reference>
<comment type="caution">
    <text evidence="15">The sequence shown here is derived from an EMBL/GenBank/DDBJ whole genome shotgun (WGS) entry which is preliminary data.</text>
</comment>
<comment type="subcellular location">
    <subcellularLocation>
        <location evidence="2">Membrane</location>
    </subcellularLocation>
</comment>